<evidence type="ECO:0000256" key="1">
    <source>
        <dbReference type="SAM" id="SignalP"/>
    </source>
</evidence>
<dbReference type="Proteomes" id="UP000035100">
    <property type="component" value="Unassembled WGS sequence"/>
</dbReference>
<feature type="chain" id="PRO_5002218886" evidence="1">
    <location>
        <begin position="27"/>
        <end position="168"/>
    </location>
</feature>
<keyword evidence="1" id="KW-0732">Signal</keyword>
<comment type="caution">
    <text evidence="2">The sequence shown here is derived from an EMBL/GenBank/DDBJ whole genome shotgun (WGS) entry which is preliminary data.</text>
</comment>
<dbReference type="AlphaFoldDB" id="A0A0D0Q555"/>
<name>A0A0D0Q555_9RHOB</name>
<evidence type="ECO:0000313" key="3">
    <source>
        <dbReference type="Proteomes" id="UP000035100"/>
    </source>
</evidence>
<dbReference type="EMBL" id="AONG01000009">
    <property type="protein sequence ID" value="KIQ69634.1"/>
    <property type="molecule type" value="Genomic_DNA"/>
</dbReference>
<accession>A0A0D0Q555</accession>
<keyword evidence="3" id="KW-1185">Reference proteome</keyword>
<protein>
    <submittedName>
        <fullName evidence="2">Uncharacterized protein</fullName>
    </submittedName>
</protein>
<sequence length="168" mass="16958">MQRRMTTVLRGARAAALLAATGSAAAAGEGLWTDDGFGQGFLESSVSAGEGNRMVWGCSLGAAFGSTLFVELAGAPPNAAGPVIFAFNDAQPVAVPLDLGGFLGSDTAVEAGYLIEIAQRLRDGDAVTVTVTFDDGRTATFSLDGADEAVADECGVGATQQTLGEILP</sequence>
<reference evidence="2 3" key="1">
    <citation type="submission" date="2013-01" db="EMBL/GenBank/DDBJ databases">
        <authorList>
            <person name="Fiebig A."/>
            <person name="Goeker M."/>
            <person name="Klenk H.-P.P."/>
        </authorList>
    </citation>
    <scope>NUCLEOTIDE SEQUENCE [LARGE SCALE GENOMIC DNA]</scope>
    <source>
        <strain evidence="2 3">DSM 24838</strain>
    </source>
</reference>
<dbReference type="PATRIC" id="fig|1123501.6.peg.2094"/>
<organism evidence="2 3">
    <name type="scientific">Wenxinia marina DSM 24838</name>
    <dbReference type="NCBI Taxonomy" id="1123501"/>
    <lineage>
        <taxon>Bacteria</taxon>
        <taxon>Pseudomonadati</taxon>
        <taxon>Pseudomonadota</taxon>
        <taxon>Alphaproteobacteria</taxon>
        <taxon>Rhodobacterales</taxon>
        <taxon>Roseobacteraceae</taxon>
        <taxon>Wenxinia</taxon>
    </lineage>
</organism>
<proteinExistence type="predicted"/>
<evidence type="ECO:0000313" key="2">
    <source>
        <dbReference type="EMBL" id="KIQ69634.1"/>
    </source>
</evidence>
<dbReference type="STRING" id="1123501.Wenmar_01998"/>
<gene>
    <name evidence="2" type="ORF">Wenmar_01998</name>
</gene>
<dbReference type="eggNOG" id="ENOG50332D0">
    <property type="taxonomic scope" value="Bacteria"/>
</dbReference>
<feature type="signal peptide" evidence="1">
    <location>
        <begin position="1"/>
        <end position="26"/>
    </location>
</feature>